<feature type="transmembrane region" description="Helical" evidence="10">
    <location>
        <begin position="520"/>
        <end position="538"/>
    </location>
</feature>
<evidence type="ECO:0000256" key="7">
    <source>
        <dbReference type="ARBA" id="ARBA00022824"/>
    </source>
</evidence>
<evidence type="ECO:0000256" key="6">
    <source>
        <dbReference type="ARBA" id="ARBA00022692"/>
    </source>
</evidence>
<gene>
    <name evidence="11" type="ORF">RS030_192963</name>
</gene>
<dbReference type="Pfam" id="PF03155">
    <property type="entry name" value="Alg6_Alg8"/>
    <property type="match status" value="1"/>
</dbReference>
<keyword evidence="8 10" id="KW-1133">Transmembrane helix</keyword>
<feature type="transmembrane region" description="Helical" evidence="10">
    <location>
        <begin position="456"/>
        <end position="473"/>
    </location>
</feature>
<dbReference type="PANTHER" id="PTHR12413">
    <property type="entry name" value="DOLICHYL GLYCOSYLTRANSFERASE"/>
    <property type="match status" value="1"/>
</dbReference>
<comment type="pathway">
    <text evidence="2 10">Protein modification; protein glycosylation.</text>
</comment>
<keyword evidence="12" id="KW-1185">Reference proteome</keyword>
<organism evidence="11 12">
    <name type="scientific">Cryptosporidium xiaoi</name>
    <dbReference type="NCBI Taxonomy" id="659607"/>
    <lineage>
        <taxon>Eukaryota</taxon>
        <taxon>Sar</taxon>
        <taxon>Alveolata</taxon>
        <taxon>Apicomplexa</taxon>
        <taxon>Conoidasida</taxon>
        <taxon>Coccidia</taxon>
        <taxon>Eucoccidiorida</taxon>
        <taxon>Eimeriorina</taxon>
        <taxon>Cryptosporidiidae</taxon>
        <taxon>Cryptosporidium</taxon>
    </lineage>
</organism>
<dbReference type="GO" id="GO:0042281">
    <property type="term" value="F:dolichyl pyrophosphate Man9GlcNAc2 alpha-1,3-glucosyltransferase activity"/>
    <property type="evidence" value="ECO:0007669"/>
    <property type="project" value="TreeGrafter"/>
</dbReference>
<reference evidence="11 12" key="1">
    <citation type="submission" date="2023-10" db="EMBL/GenBank/DDBJ databases">
        <title>Comparative genomics analysis reveals potential genetic determinants of host preference in Cryptosporidium xiaoi.</title>
        <authorList>
            <person name="Xiao L."/>
            <person name="Li J."/>
        </authorList>
    </citation>
    <scope>NUCLEOTIDE SEQUENCE [LARGE SCALE GENOMIC DNA]</scope>
    <source>
        <strain evidence="11 12">52996</strain>
    </source>
</reference>
<feature type="transmembrane region" description="Helical" evidence="10">
    <location>
        <begin position="146"/>
        <end position="168"/>
    </location>
</feature>
<evidence type="ECO:0000256" key="4">
    <source>
        <dbReference type="ARBA" id="ARBA00022676"/>
    </source>
</evidence>
<sequence length="563" mass="65597">MFGKYSSNFEQSDSPTSFAKHKSKGITLKNSHIDKHNNIIKIVFVLLIGVLVRMLIGYSKYSGQSDPPKFGDFEAQRHWMEITLNLPVNNWYINNKYNNIEYWPLDYPPLTAYHSMLCGYFANYFGFDEFVKLESSRGLESESFKWFMRGTVLISDILIFFSSLVYYWFISNPQENIKDSYMFLFVSLISAPHIYVDHSHFQYNCISIGLIIWSINFLYTGKKLFSIIALVSAIFFKQTMLYFLPGFFFIFLSELVNTKGSLKRSKKLFIYILTGFTTVFVLLLPFISSNFRNPEYYNAIRPITKLDYILIKYRLNFIIPIIRRVIPIWRGAWENHVASFWFGNIFIFNLKKWAMVSENNLLIALKICTTATSIGFIPSCLSNLKSPTKKKFELSLFASSLSFFLFSWQVHEKSIILPLTPALLLMDVFPWLPLNMTIVSSFSLITLSILDKNVPYLLVFAIFNIVFVFSILYERIEESSGFISRIYNIFPWLISTLFTIMLICHYLITPKKHPWLHEYLNALVCSWILSLFLVISTLECCSCLKLIIGKTSKRMQGKKTKTT</sequence>
<evidence type="ECO:0000256" key="9">
    <source>
        <dbReference type="ARBA" id="ARBA00023136"/>
    </source>
</evidence>
<comment type="caution">
    <text evidence="11">The sequence shown here is derived from an EMBL/GenBank/DDBJ whole genome shotgun (WGS) entry which is preliminary data.</text>
</comment>
<comment type="similarity">
    <text evidence="3 10">Belongs to the ALG6/ALG8 glucosyltransferase family.</text>
</comment>
<dbReference type="EC" id="2.4.1.-" evidence="10"/>
<evidence type="ECO:0000256" key="1">
    <source>
        <dbReference type="ARBA" id="ARBA00004477"/>
    </source>
</evidence>
<dbReference type="PANTHER" id="PTHR12413:SF1">
    <property type="entry name" value="DOLICHYL PYROPHOSPHATE MAN9GLCNAC2 ALPHA-1,3-GLUCOSYLTRANSFERASE"/>
    <property type="match status" value="1"/>
</dbReference>
<accession>A0AAV9XZC8</accession>
<proteinExistence type="inferred from homology"/>
<dbReference type="GO" id="GO:0005789">
    <property type="term" value="C:endoplasmic reticulum membrane"/>
    <property type="evidence" value="ECO:0007669"/>
    <property type="project" value="UniProtKB-SubCell"/>
</dbReference>
<feature type="transmembrane region" description="Helical" evidence="10">
    <location>
        <begin position="39"/>
        <end position="56"/>
    </location>
</feature>
<keyword evidence="4 10" id="KW-0328">Glycosyltransferase</keyword>
<evidence type="ECO:0000313" key="11">
    <source>
        <dbReference type="EMBL" id="KAK6590031.1"/>
    </source>
</evidence>
<feature type="transmembrane region" description="Helical" evidence="10">
    <location>
        <begin position="268"/>
        <end position="287"/>
    </location>
</feature>
<feature type="transmembrane region" description="Helical" evidence="10">
    <location>
        <begin position="180"/>
        <end position="196"/>
    </location>
</feature>
<keyword evidence="5 10" id="KW-0808">Transferase</keyword>
<feature type="transmembrane region" description="Helical" evidence="10">
    <location>
        <begin position="431"/>
        <end position="449"/>
    </location>
</feature>
<dbReference type="AlphaFoldDB" id="A0AAV9XZC8"/>
<evidence type="ECO:0000256" key="2">
    <source>
        <dbReference type="ARBA" id="ARBA00004922"/>
    </source>
</evidence>
<comment type="subcellular location">
    <subcellularLocation>
        <location evidence="1 10">Endoplasmic reticulum membrane</location>
        <topology evidence="1 10">Multi-pass membrane protein</topology>
    </subcellularLocation>
</comment>
<evidence type="ECO:0000256" key="10">
    <source>
        <dbReference type="RuleBase" id="RU363110"/>
    </source>
</evidence>
<feature type="transmembrane region" description="Helical" evidence="10">
    <location>
        <begin position="489"/>
        <end position="508"/>
    </location>
</feature>
<name>A0AAV9XZC8_9CRYT</name>
<feature type="transmembrane region" description="Helical" evidence="10">
    <location>
        <begin position="203"/>
        <end position="221"/>
    </location>
</feature>
<dbReference type="EMBL" id="JAWDEY010000010">
    <property type="protein sequence ID" value="KAK6590031.1"/>
    <property type="molecule type" value="Genomic_DNA"/>
</dbReference>
<keyword evidence="7 10" id="KW-0256">Endoplasmic reticulum</keyword>
<keyword evidence="6 10" id="KW-0812">Transmembrane</keyword>
<evidence type="ECO:0000256" key="8">
    <source>
        <dbReference type="ARBA" id="ARBA00022989"/>
    </source>
</evidence>
<evidence type="ECO:0000313" key="12">
    <source>
        <dbReference type="Proteomes" id="UP001311799"/>
    </source>
</evidence>
<feature type="transmembrane region" description="Helical" evidence="10">
    <location>
        <begin position="227"/>
        <end position="256"/>
    </location>
</feature>
<evidence type="ECO:0000256" key="3">
    <source>
        <dbReference type="ARBA" id="ARBA00008715"/>
    </source>
</evidence>
<dbReference type="Proteomes" id="UP001311799">
    <property type="component" value="Unassembled WGS sequence"/>
</dbReference>
<protein>
    <recommendedName>
        <fullName evidence="10">Alpha-1,3-glucosyltransferase</fullName>
        <ecNumber evidence="10">2.4.1.-</ecNumber>
    </recommendedName>
</protein>
<dbReference type="InterPro" id="IPR004856">
    <property type="entry name" value="Glyco_trans_ALG6/ALG8"/>
</dbReference>
<keyword evidence="9 10" id="KW-0472">Membrane</keyword>
<evidence type="ECO:0000256" key="5">
    <source>
        <dbReference type="ARBA" id="ARBA00022679"/>
    </source>
</evidence>